<dbReference type="AlphaFoldDB" id="A0A078B2D6"/>
<reference evidence="1 2" key="1">
    <citation type="submission" date="2014-06" db="EMBL/GenBank/DDBJ databases">
        <authorList>
            <person name="Swart Estienne"/>
        </authorList>
    </citation>
    <scope>NUCLEOTIDE SEQUENCE [LARGE SCALE GENOMIC DNA]</scope>
    <source>
        <strain evidence="1 2">130c</strain>
    </source>
</reference>
<proteinExistence type="predicted"/>
<name>A0A078B2D6_STYLE</name>
<dbReference type="EMBL" id="CCKQ01016829">
    <property type="protein sequence ID" value="CDW88710.1"/>
    <property type="molecule type" value="Genomic_DNA"/>
</dbReference>
<protein>
    <submittedName>
        <fullName evidence="1">Uncharacterized protein</fullName>
    </submittedName>
</protein>
<dbReference type="Proteomes" id="UP000039865">
    <property type="component" value="Unassembled WGS sequence"/>
</dbReference>
<dbReference type="InParanoid" id="A0A078B2D6"/>
<organism evidence="1 2">
    <name type="scientific">Stylonychia lemnae</name>
    <name type="common">Ciliate</name>
    <dbReference type="NCBI Taxonomy" id="5949"/>
    <lineage>
        <taxon>Eukaryota</taxon>
        <taxon>Sar</taxon>
        <taxon>Alveolata</taxon>
        <taxon>Ciliophora</taxon>
        <taxon>Intramacronucleata</taxon>
        <taxon>Spirotrichea</taxon>
        <taxon>Stichotrichia</taxon>
        <taxon>Sporadotrichida</taxon>
        <taxon>Oxytrichidae</taxon>
        <taxon>Stylonychinae</taxon>
        <taxon>Stylonychia</taxon>
    </lineage>
</organism>
<accession>A0A078B2D6</accession>
<evidence type="ECO:0000313" key="1">
    <source>
        <dbReference type="EMBL" id="CDW88710.1"/>
    </source>
</evidence>
<keyword evidence="2" id="KW-1185">Reference proteome</keyword>
<gene>
    <name evidence="1" type="primary">Contig2625.g2818</name>
    <name evidence="1" type="ORF">STYLEM_17834</name>
</gene>
<sequence length="136" mass="15302">MIQQHQSKKLKSIVMCKIFILVCMTGTINQYGCYKLTEADDQKISQIARVLSGYDDNHTPQEAIKSTIMNQIGCLKNGLELDSYIENLIENLAWEIEIESLSLPSQDSYPISNGFGNQVDSFIQSQLNSNGSRNNH</sequence>
<evidence type="ECO:0000313" key="2">
    <source>
        <dbReference type="Proteomes" id="UP000039865"/>
    </source>
</evidence>